<evidence type="ECO:0000313" key="2">
    <source>
        <dbReference type="EMBL" id="VDN60947.1"/>
    </source>
</evidence>
<gene>
    <name evidence="2" type="ORF">DME_LOCUS10920</name>
</gene>
<sequence>MKAGRKCGNNMAYKIVDKVKYADGVSLEPLCILECTCLPVENQLERNETATPTLTQRSVTEQFSAHPTTQKAQRGVSRIKVERQKLMDVASQFLAEVPVSKACSGRNCVLGELITDSLCSLTDHKCGPNMVFKTLIGPMRVKAGLSSYKICFQQCTCYSSEYKKKGGQCIKKSSVPMRNETELSETRANCVGRSCEQIRNILCTLRGRKCGDNMVYKTIRRLVYIDDSPEICILQCICVSKKYVEKDGRCILRE</sequence>
<feature type="domain" description="TIL-like" evidence="1">
    <location>
        <begin position="124"/>
        <end position="171"/>
    </location>
</feature>
<feature type="domain" description="TIL-like" evidence="1">
    <location>
        <begin position="206"/>
        <end position="252"/>
    </location>
</feature>
<dbReference type="WBParaSite" id="DME_0001050501-mRNA-1">
    <property type="protein sequence ID" value="DME_0001050501-mRNA-1"/>
    <property type="gene ID" value="DME_0001050501"/>
</dbReference>
<dbReference type="InterPro" id="IPR054450">
    <property type="entry name" value="TIL-like_dom"/>
</dbReference>
<accession>A0A158Q6M5</accession>
<reference evidence="2 4" key="2">
    <citation type="submission" date="2018-11" db="EMBL/GenBank/DDBJ databases">
        <authorList>
            <consortium name="Pathogen Informatics"/>
        </authorList>
    </citation>
    <scope>NUCLEOTIDE SEQUENCE [LARGE SCALE GENOMIC DNA]</scope>
</reference>
<dbReference type="Pfam" id="PF22897">
    <property type="entry name" value="TIL_2"/>
    <property type="match status" value="3"/>
</dbReference>
<evidence type="ECO:0000259" key="1">
    <source>
        <dbReference type="Pfam" id="PF22897"/>
    </source>
</evidence>
<evidence type="ECO:0000313" key="3">
    <source>
        <dbReference type="Proteomes" id="UP000038040"/>
    </source>
</evidence>
<keyword evidence="4" id="KW-1185">Reference proteome</keyword>
<reference evidence="5" key="1">
    <citation type="submission" date="2016-04" db="UniProtKB">
        <authorList>
            <consortium name="WormBaseParasite"/>
        </authorList>
    </citation>
    <scope>IDENTIFICATION</scope>
</reference>
<proteinExistence type="predicted"/>
<organism evidence="3 5">
    <name type="scientific">Dracunculus medinensis</name>
    <name type="common">Guinea worm</name>
    <dbReference type="NCBI Taxonomy" id="318479"/>
    <lineage>
        <taxon>Eukaryota</taxon>
        <taxon>Metazoa</taxon>
        <taxon>Ecdysozoa</taxon>
        <taxon>Nematoda</taxon>
        <taxon>Chromadorea</taxon>
        <taxon>Rhabditida</taxon>
        <taxon>Spirurina</taxon>
        <taxon>Dracunculoidea</taxon>
        <taxon>Dracunculidae</taxon>
        <taxon>Dracunculus</taxon>
    </lineage>
</organism>
<feature type="domain" description="TIL-like" evidence="1">
    <location>
        <begin position="3"/>
        <end position="37"/>
    </location>
</feature>
<evidence type="ECO:0000313" key="5">
    <source>
        <dbReference type="WBParaSite" id="DME_0001050501-mRNA-1"/>
    </source>
</evidence>
<name>A0A158Q6M5_DRAME</name>
<dbReference type="Proteomes" id="UP000038040">
    <property type="component" value="Unplaced"/>
</dbReference>
<dbReference type="AlphaFoldDB" id="A0A158Q6M5"/>
<dbReference type="Proteomes" id="UP000274756">
    <property type="component" value="Unassembled WGS sequence"/>
</dbReference>
<dbReference type="EMBL" id="UYYG01001275">
    <property type="protein sequence ID" value="VDN60947.1"/>
    <property type="molecule type" value="Genomic_DNA"/>
</dbReference>
<evidence type="ECO:0000313" key="4">
    <source>
        <dbReference type="Proteomes" id="UP000274756"/>
    </source>
</evidence>
<protein>
    <submittedName>
        <fullName evidence="5">CTCK domain-containing protein</fullName>
    </submittedName>
</protein>